<evidence type="ECO:0000313" key="5">
    <source>
        <dbReference type="Proteomes" id="UP000054560"/>
    </source>
</evidence>
<dbReference type="PANTHER" id="PTHR16255">
    <property type="entry name" value="REQUIRED FOR MEIOTIC NUCLEAR DIVISION PROTEIN 1 HOMOLOG"/>
    <property type="match status" value="1"/>
</dbReference>
<dbReference type="GO" id="GO:0005739">
    <property type="term" value="C:mitochondrion"/>
    <property type="evidence" value="ECO:0007669"/>
    <property type="project" value="UniProtKB-ARBA"/>
</dbReference>
<comment type="similarity">
    <text evidence="1">Belongs to the RMD1/sif2 family.</text>
</comment>
<evidence type="ECO:0000256" key="1">
    <source>
        <dbReference type="ARBA" id="ARBA00008306"/>
    </source>
</evidence>
<proteinExistence type="inferred from homology"/>
<keyword evidence="2" id="KW-1133">Transmembrane helix</keyword>
<name>A0A0L0G4K6_9EUKA</name>
<reference evidence="4 5" key="1">
    <citation type="submission" date="2011-02" db="EMBL/GenBank/DDBJ databases">
        <title>The Genome Sequence of Sphaeroforma arctica JP610.</title>
        <authorList>
            <consortium name="The Broad Institute Genome Sequencing Platform"/>
            <person name="Russ C."/>
            <person name="Cuomo C."/>
            <person name="Young S.K."/>
            <person name="Zeng Q."/>
            <person name="Gargeya S."/>
            <person name="Alvarado L."/>
            <person name="Berlin A."/>
            <person name="Chapman S.B."/>
            <person name="Chen Z."/>
            <person name="Freedman E."/>
            <person name="Gellesch M."/>
            <person name="Goldberg J."/>
            <person name="Griggs A."/>
            <person name="Gujja S."/>
            <person name="Heilman E."/>
            <person name="Heiman D."/>
            <person name="Howarth C."/>
            <person name="Mehta T."/>
            <person name="Neiman D."/>
            <person name="Pearson M."/>
            <person name="Roberts A."/>
            <person name="Saif S."/>
            <person name="Shea T."/>
            <person name="Shenoy N."/>
            <person name="Sisk P."/>
            <person name="Stolte C."/>
            <person name="Sykes S."/>
            <person name="White J."/>
            <person name="Yandava C."/>
            <person name="Burger G."/>
            <person name="Gray M.W."/>
            <person name="Holland P.W.H."/>
            <person name="King N."/>
            <person name="Lang F.B.F."/>
            <person name="Roger A.J."/>
            <person name="Ruiz-Trillo I."/>
            <person name="Haas B."/>
            <person name="Nusbaum C."/>
            <person name="Birren B."/>
        </authorList>
    </citation>
    <scope>NUCLEOTIDE SEQUENCE [LARGE SCALE GENOMIC DNA]</scope>
    <source>
        <strain evidence="4 5">JP610</strain>
    </source>
</reference>
<keyword evidence="5" id="KW-1185">Reference proteome</keyword>
<dbReference type="eggNOG" id="KOG2861">
    <property type="taxonomic scope" value="Eukaryota"/>
</dbReference>
<sequence length="115" mass="13465">MSVNVTRKQSNAFTGELYVLNSAITLVSNIMDTPTTMWEENESLTLLYKAIRKYLQMGRRLEIVEERFNVMDEVCSYVKEDINNYVEVNLYWWVIILLAVDALVMVIETNLDFLD</sequence>
<dbReference type="GeneID" id="25904523"/>
<dbReference type="InterPro" id="IPR003734">
    <property type="entry name" value="DUF155"/>
</dbReference>
<feature type="transmembrane region" description="Helical" evidence="2">
    <location>
        <begin position="90"/>
        <end position="107"/>
    </location>
</feature>
<accession>A0A0L0G4K6</accession>
<feature type="domain" description="DUF155" evidence="3">
    <location>
        <begin position="3"/>
        <end position="64"/>
    </location>
</feature>
<evidence type="ECO:0000259" key="3">
    <source>
        <dbReference type="Pfam" id="PF02582"/>
    </source>
</evidence>
<dbReference type="RefSeq" id="XP_014157643.1">
    <property type="nucleotide sequence ID" value="XM_014302168.1"/>
</dbReference>
<dbReference type="PANTHER" id="PTHR16255:SF1">
    <property type="entry name" value="REQUIRED FOR MEIOTIC NUCLEAR DIVISION PROTEIN 1 HOMOLOG"/>
    <property type="match status" value="1"/>
</dbReference>
<dbReference type="AlphaFoldDB" id="A0A0L0G4K6"/>
<dbReference type="EMBL" id="KQ241812">
    <property type="protein sequence ID" value="KNC83741.1"/>
    <property type="molecule type" value="Genomic_DNA"/>
</dbReference>
<protein>
    <recommendedName>
        <fullName evidence="3">DUF155 domain-containing protein</fullName>
    </recommendedName>
</protein>
<dbReference type="InterPro" id="IPR051624">
    <property type="entry name" value="RMD1/Sad1-interacting"/>
</dbReference>
<gene>
    <name evidence="4" type="ORF">SARC_04019</name>
</gene>
<dbReference type="OrthoDB" id="18302at2759"/>
<keyword evidence="2" id="KW-0812">Transmembrane</keyword>
<dbReference type="Pfam" id="PF02582">
    <property type="entry name" value="DUF155"/>
    <property type="match status" value="1"/>
</dbReference>
<dbReference type="Proteomes" id="UP000054560">
    <property type="component" value="Unassembled WGS sequence"/>
</dbReference>
<organism evidence="4 5">
    <name type="scientific">Sphaeroforma arctica JP610</name>
    <dbReference type="NCBI Taxonomy" id="667725"/>
    <lineage>
        <taxon>Eukaryota</taxon>
        <taxon>Ichthyosporea</taxon>
        <taxon>Ichthyophonida</taxon>
        <taxon>Sphaeroforma</taxon>
    </lineage>
</organism>
<evidence type="ECO:0000313" key="4">
    <source>
        <dbReference type="EMBL" id="KNC83741.1"/>
    </source>
</evidence>
<keyword evidence="2" id="KW-0472">Membrane</keyword>
<evidence type="ECO:0000256" key="2">
    <source>
        <dbReference type="SAM" id="Phobius"/>
    </source>
</evidence>